<keyword evidence="2" id="KW-1185">Reference proteome</keyword>
<gene>
    <name evidence="1" type="ORF">L1987_38333</name>
</gene>
<reference evidence="2" key="1">
    <citation type="journal article" date="2022" name="Mol. Ecol. Resour.">
        <title>The genomes of chicory, endive, great burdock and yacon provide insights into Asteraceae palaeo-polyploidization history and plant inulin production.</title>
        <authorList>
            <person name="Fan W."/>
            <person name="Wang S."/>
            <person name="Wang H."/>
            <person name="Wang A."/>
            <person name="Jiang F."/>
            <person name="Liu H."/>
            <person name="Zhao H."/>
            <person name="Xu D."/>
            <person name="Zhang Y."/>
        </authorList>
    </citation>
    <scope>NUCLEOTIDE SEQUENCE [LARGE SCALE GENOMIC DNA]</scope>
    <source>
        <strain evidence="2">cv. Yunnan</strain>
    </source>
</reference>
<evidence type="ECO:0000313" key="2">
    <source>
        <dbReference type="Proteomes" id="UP001056120"/>
    </source>
</evidence>
<reference evidence="1 2" key="2">
    <citation type="journal article" date="2022" name="Mol. Ecol. Resour.">
        <title>The genomes of chicory, endive, great burdock and yacon provide insights into Asteraceae paleo-polyploidization history and plant inulin production.</title>
        <authorList>
            <person name="Fan W."/>
            <person name="Wang S."/>
            <person name="Wang H."/>
            <person name="Wang A."/>
            <person name="Jiang F."/>
            <person name="Liu H."/>
            <person name="Zhao H."/>
            <person name="Xu D."/>
            <person name="Zhang Y."/>
        </authorList>
    </citation>
    <scope>NUCLEOTIDE SEQUENCE [LARGE SCALE GENOMIC DNA]</scope>
    <source>
        <strain evidence="2">cv. Yunnan</strain>
        <tissue evidence="1">Leaves</tissue>
    </source>
</reference>
<comment type="caution">
    <text evidence="1">The sequence shown here is derived from an EMBL/GenBank/DDBJ whole genome shotgun (WGS) entry which is preliminary data.</text>
</comment>
<proteinExistence type="predicted"/>
<accession>A0ACB9HK41</accession>
<evidence type="ECO:0000313" key="1">
    <source>
        <dbReference type="EMBL" id="KAI3795676.1"/>
    </source>
</evidence>
<sequence>MSVDIEAQILLKLVYVAREKRTRYSHNFKAGALNALIRVSSVISNGPIILTVDCDVYSDNSESVRDAMCCFMDEENGNKISYVQFPQSSYNITTHDLYASCFRVPNELEMGGMDANGGPCYIGKNTKNEKESTSVIQDRCKPLACCTYEKGTQRGEEIGLKYGFPSEDFVTDTLLRGLGVSEMGFTVTPKVVDEDVLWRYKKDVMEFGSASGMFTGLAFIAMLNFFVLFWSLKTMDVDRLALQIGLCVFAVCINFLVYEGLFVRKDEGKMPSSVTCNSVILALIACMLVFYS</sequence>
<name>A0ACB9HK41_9ASTR</name>
<organism evidence="1 2">
    <name type="scientific">Smallanthus sonchifolius</name>
    <dbReference type="NCBI Taxonomy" id="185202"/>
    <lineage>
        <taxon>Eukaryota</taxon>
        <taxon>Viridiplantae</taxon>
        <taxon>Streptophyta</taxon>
        <taxon>Embryophyta</taxon>
        <taxon>Tracheophyta</taxon>
        <taxon>Spermatophyta</taxon>
        <taxon>Magnoliopsida</taxon>
        <taxon>eudicotyledons</taxon>
        <taxon>Gunneridae</taxon>
        <taxon>Pentapetalae</taxon>
        <taxon>asterids</taxon>
        <taxon>campanulids</taxon>
        <taxon>Asterales</taxon>
        <taxon>Asteraceae</taxon>
        <taxon>Asteroideae</taxon>
        <taxon>Heliantheae alliance</taxon>
        <taxon>Millerieae</taxon>
        <taxon>Smallanthus</taxon>
    </lineage>
</organism>
<protein>
    <submittedName>
        <fullName evidence="1">Uncharacterized protein</fullName>
    </submittedName>
</protein>
<dbReference type="EMBL" id="CM042029">
    <property type="protein sequence ID" value="KAI3795676.1"/>
    <property type="molecule type" value="Genomic_DNA"/>
</dbReference>
<dbReference type="Proteomes" id="UP001056120">
    <property type="component" value="Linkage Group LG12"/>
</dbReference>